<dbReference type="OrthoDB" id="2103793at2759"/>
<evidence type="ECO:0000256" key="5">
    <source>
        <dbReference type="ARBA" id="ARBA00023136"/>
    </source>
</evidence>
<evidence type="ECO:0000256" key="3">
    <source>
        <dbReference type="ARBA" id="ARBA00022787"/>
    </source>
</evidence>
<dbReference type="InterPro" id="IPR027539">
    <property type="entry name" value="Mdm10"/>
</dbReference>
<organism evidence="6 7">
    <name type="scientific">Microdochium bolleyi</name>
    <dbReference type="NCBI Taxonomy" id="196109"/>
    <lineage>
        <taxon>Eukaryota</taxon>
        <taxon>Fungi</taxon>
        <taxon>Dikarya</taxon>
        <taxon>Ascomycota</taxon>
        <taxon>Pezizomycotina</taxon>
        <taxon>Sordariomycetes</taxon>
        <taxon>Xylariomycetidae</taxon>
        <taxon>Xylariales</taxon>
        <taxon>Microdochiaceae</taxon>
        <taxon>Microdochium</taxon>
    </lineage>
</organism>
<dbReference type="Proteomes" id="UP000070501">
    <property type="component" value="Unassembled WGS sequence"/>
</dbReference>
<keyword evidence="3" id="KW-1000">Mitochondrion outer membrane</keyword>
<keyword evidence="5" id="KW-0472">Membrane</keyword>
<dbReference type="PANTHER" id="PTHR28035:SF1">
    <property type="entry name" value="MITOCHONDRIAL DISTRIBUTION AND MORPHOLOGY PROTEIN 10"/>
    <property type="match status" value="1"/>
</dbReference>
<proteinExistence type="predicted"/>
<dbReference type="GO" id="GO:0032865">
    <property type="term" value="C:ERMES complex"/>
    <property type="evidence" value="ECO:0007669"/>
    <property type="project" value="InterPro"/>
</dbReference>
<evidence type="ECO:0000256" key="2">
    <source>
        <dbReference type="ARBA" id="ARBA00022692"/>
    </source>
</evidence>
<protein>
    <recommendedName>
        <fullName evidence="8">Mitochondrial distribution and morphology protein 10</fullName>
    </recommendedName>
</protein>
<dbReference type="GO" id="GO:0051654">
    <property type="term" value="P:establishment of mitochondrion localization"/>
    <property type="evidence" value="ECO:0007669"/>
    <property type="project" value="TreeGrafter"/>
</dbReference>
<gene>
    <name evidence="6" type="ORF">Micbo1qcDRAFT_166345</name>
</gene>
<dbReference type="Pfam" id="PF12519">
    <property type="entry name" value="MDM10"/>
    <property type="match status" value="1"/>
</dbReference>
<dbReference type="AlphaFoldDB" id="A0A136IVI8"/>
<sequence length="112" mass="12414">MREFMDYIQSAFYSATGWNRDSSYSTLNATSDALLNFAQPRGLRLTLGSLATPQFATTYQLGTIGVVDGSISYLYSSVPLDDTVAQSDRIPLVDLLKSYRALAELPRYDVDN</sequence>
<evidence type="ECO:0000256" key="1">
    <source>
        <dbReference type="ARBA" id="ARBA00022452"/>
    </source>
</evidence>
<dbReference type="GO" id="GO:0015914">
    <property type="term" value="P:phospholipid transport"/>
    <property type="evidence" value="ECO:0007669"/>
    <property type="project" value="TreeGrafter"/>
</dbReference>
<dbReference type="EMBL" id="KQ964257">
    <property type="protein sequence ID" value="KXJ88911.1"/>
    <property type="molecule type" value="Genomic_DNA"/>
</dbReference>
<accession>A0A136IVI8</accession>
<dbReference type="GO" id="GO:1990456">
    <property type="term" value="P:mitochondrion-endoplasmic reticulum membrane tethering"/>
    <property type="evidence" value="ECO:0007669"/>
    <property type="project" value="TreeGrafter"/>
</dbReference>
<evidence type="ECO:0000256" key="4">
    <source>
        <dbReference type="ARBA" id="ARBA00023128"/>
    </source>
</evidence>
<dbReference type="STRING" id="196109.A0A136IVI8"/>
<dbReference type="GO" id="GO:0001401">
    <property type="term" value="C:SAM complex"/>
    <property type="evidence" value="ECO:0007669"/>
    <property type="project" value="TreeGrafter"/>
</dbReference>
<dbReference type="GO" id="GO:0045040">
    <property type="term" value="P:protein insertion into mitochondrial outer membrane"/>
    <property type="evidence" value="ECO:0007669"/>
    <property type="project" value="TreeGrafter"/>
</dbReference>
<evidence type="ECO:0000313" key="6">
    <source>
        <dbReference type="EMBL" id="KXJ88911.1"/>
    </source>
</evidence>
<dbReference type="InParanoid" id="A0A136IVI8"/>
<keyword evidence="7" id="KW-1185">Reference proteome</keyword>
<name>A0A136IVI8_9PEZI</name>
<evidence type="ECO:0008006" key="8">
    <source>
        <dbReference type="Google" id="ProtNLM"/>
    </source>
</evidence>
<keyword evidence="1" id="KW-1134">Transmembrane beta strand</keyword>
<dbReference type="GO" id="GO:0070096">
    <property type="term" value="P:mitochondrial outer membrane translocase complex assembly"/>
    <property type="evidence" value="ECO:0007669"/>
    <property type="project" value="TreeGrafter"/>
</dbReference>
<dbReference type="PANTHER" id="PTHR28035">
    <property type="entry name" value="MITOCHONDRIAL DISTRIBUTION AND MORPHOLOGY PROTEIN 10"/>
    <property type="match status" value="1"/>
</dbReference>
<evidence type="ECO:0000313" key="7">
    <source>
        <dbReference type="Proteomes" id="UP000070501"/>
    </source>
</evidence>
<keyword evidence="4" id="KW-0496">Mitochondrion</keyword>
<feature type="non-terminal residue" evidence="6">
    <location>
        <position position="112"/>
    </location>
</feature>
<reference evidence="7" key="1">
    <citation type="submission" date="2016-02" db="EMBL/GenBank/DDBJ databases">
        <title>Draft genome sequence of Microdochium bolleyi, a fungal endophyte of beachgrass.</title>
        <authorList>
            <consortium name="DOE Joint Genome Institute"/>
            <person name="David A.S."/>
            <person name="May G."/>
            <person name="Haridas S."/>
            <person name="Lim J."/>
            <person name="Wang M."/>
            <person name="Labutti K."/>
            <person name="Lipzen A."/>
            <person name="Barry K."/>
            <person name="Grigoriev I.V."/>
        </authorList>
    </citation>
    <scope>NUCLEOTIDE SEQUENCE [LARGE SCALE GENOMIC DNA]</scope>
    <source>
        <strain evidence="7">J235TASD1</strain>
    </source>
</reference>
<keyword evidence="2" id="KW-0812">Transmembrane</keyword>